<dbReference type="OrthoDB" id="132546at2157"/>
<reference evidence="3 4" key="1">
    <citation type="journal article" date="2012" name="J. Bacteriol.">
        <title>Complete genome sequence of a thermophilic methanogen, Methanocella conradii HZ254, isolated from Chinese rice field soil.</title>
        <authorList>
            <person name="Lu Z."/>
            <person name="Lu Y."/>
        </authorList>
    </citation>
    <scope>NUCLEOTIDE SEQUENCE [LARGE SCALE GENOMIC DNA]</scope>
    <source>
        <strain evidence="4">DSM 24694 / JCM 17849 / CGMCC 1.5162 / HZ254</strain>
    </source>
</reference>
<dbReference type="HOGENOM" id="CLU_009583_2_0_2"/>
<evidence type="ECO:0000259" key="2">
    <source>
        <dbReference type="Pfam" id="PF13439"/>
    </source>
</evidence>
<dbReference type="GO" id="GO:0016757">
    <property type="term" value="F:glycosyltransferase activity"/>
    <property type="evidence" value="ECO:0007669"/>
    <property type="project" value="InterPro"/>
</dbReference>
<dbReference type="EMBL" id="CP003243">
    <property type="protein sequence ID" value="AFC98970.1"/>
    <property type="molecule type" value="Genomic_DNA"/>
</dbReference>
<keyword evidence="4" id="KW-1185">Reference proteome</keyword>
<proteinExistence type="predicted"/>
<accession>H8I8B7</accession>
<dbReference type="AlphaFoldDB" id="H8I8B7"/>
<dbReference type="CDD" id="cd03801">
    <property type="entry name" value="GT4_PimA-like"/>
    <property type="match status" value="1"/>
</dbReference>
<dbReference type="RefSeq" id="WP_014404809.1">
    <property type="nucleotide sequence ID" value="NC_017034.1"/>
</dbReference>
<evidence type="ECO:0000313" key="4">
    <source>
        <dbReference type="Proteomes" id="UP000005233"/>
    </source>
</evidence>
<evidence type="ECO:0000313" key="3">
    <source>
        <dbReference type="EMBL" id="AFC98970.1"/>
    </source>
</evidence>
<dbReference type="Pfam" id="PF00534">
    <property type="entry name" value="Glycos_transf_1"/>
    <property type="match status" value="1"/>
</dbReference>
<dbReference type="InterPro" id="IPR001296">
    <property type="entry name" value="Glyco_trans_1"/>
</dbReference>
<dbReference type="SUPFAM" id="SSF53756">
    <property type="entry name" value="UDP-Glycosyltransferase/glycogen phosphorylase"/>
    <property type="match status" value="1"/>
</dbReference>
<evidence type="ECO:0000259" key="1">
    <source>
        <dbReference type="Pfam" id="PF00534"/>
    </source>
</evidence>
<dbReference type="KEGG" id="mez:Mtc_0199"/>
<dbReference type="Pfam" id="PF13439">
    <property type="entry name" value="Glyco_transf_4"/>
    <property type="match status" value="1"/>
</dbReference>
<sequence length="370" mass="41271">MKVCIVLGGYLETGGIQTQSVELSRALAARGHEVRILCMGSRMPIPAGVMVDVIEKPFTMGVFSRIRRLYREGELDIVHAQGCAGFNVMLNRIFQGVPFVLTLHSTAVSEYKVSQRTFWDKKYYATFYLEEALSCHLASAVIAVSEYTAGAASRHYFLGRERITVIPNGIDSSRFKDDGPCRKDGRAVLMVGRIDPRKGYMEFVEHVAPMLVKRVPGIKIDIVGDEFSNYREYTERLKRSVVDKGLSNNVKFLGAVPFDELRQRYNSSDLFLLASKEEGFGIVLLEAQCCGLPVVAFNNSGIREAVDNGRSGLLVNTYEEMADAVAELMSDDKRRAEMGAAARAFAARFSWDSIAEQVEKVYERVINKGK</sequence>
<name>H8I8B7_METCZ</name>
<dbReference type="STRING" id="1041930.Mtc_0199"/>
<gene>
    <name evidence="3" type="ordered locus">Mtc_0199</name>
</gene>
<dbReference type="PANTHER" id="PTHR12526">
    <property type="entry name" value="GLYCOSYLTRANSFERASE"/>
    <property type="match status" value="1"/>
</dbReference>
<dbReference type="InterPro" id="IPR028098">
    <property type="entry name" value="Glyco_trans_4-like_N"/>
</dbReference>
<dbReference type="GeneID" id="25398935"/>
<feature type="domain" description="Glycosyltransferase subfamily 4-like N-terminal" evidence="2">
    <location>
        <begin position="14"/>
        <end position="174"/>
    </location>
</feature>
<organism evidence="3 4">
    <name type="scientific">Methanocella conradii (strain DSM 24694 / JCM 17849 / CGMCC 1.5162 / HZ254)</name>
    <dbReference type="NCBI Taxonomy" id="1041930"/>
    <lineage>
        <taxon>Archaea</taxon>
        <taxon>Methanobacteriati</taxon>
        <taxon>Methanobacteriota</taxon>
        <taxon>Stenosarchaea group</taxon>
        <taxon>Methanomicrobia</taxon>
        <taxon>Methanocellales</taxon>
        <taxon>Methanocellaceae</taxon>
        <taxon>Methanocella</taxon>
    </lineage>
</organism>
<dbReference type="eggNOG" id="arCOG01411">
    <property type="taxonomic scope" value="Archaea"/>
</dbReference>
<dbReference type="Gene3D" id="3.40.50.2000">
    <property type="entry name" value="Glycogen Phosphorylase B"/>
    <property type="match status" value="2"/>
</dbReference>
<dbReference type="Proteomes" id="UP000005233">
    <property type="component" value="Chromosome"/>
</dbReference>
<protein>
    <submittedName>
        <fullName evidence="3">Glycosyltransferase</fullName>
    </submittedName>
</protein>
<feature type="domain" description="Glycosyl transferase family 1" evidence="1">
    <location>
        <begin position="178"/>
        <end position="344"/>
    </location>
</feature>